<dbReference type="PANTHER" id="PTHR30363:SF44">
    <property type="entry name" value="AGA OPERON TRANSCRIPTIONAL REPRESSOR-RELATED"/>
    <property type="match status" value="1"/>
</dbReference>
<evidence type="ECO:0000256" key="1">
    <source>
        <dbReference type="ARBA" id="ARBA00023015"/>
    </source>
</evidence>
<keyword evidence="6" id="KW-1185">Reference proteome</keyword>
<dbReference type="InterPro" id="IPR018356">
    <property type="entry name" value="Tscrpt_reg_HTH_DeoR_CS"/>
</dbReference>
<dbReference type="PRINTS" id="PR00037">
    <property type="entry name" value="HTHLACR"/>
</dbReference>
<dbReference type="PROSITE" id="PS00894">
    <property type="entry name" value="HTH_DEOR_1"/>
    <property type="match status" value="1"/>
</dbReference>
<keyword evidence="1" id="KW-0805">Transcription regulation</keyword>
<dbReference type="RefSeq" id="WP_132822384.1">
    <property type="nucleotide sequence ID" value="NZ_SMKI01000814.1"/>
</dbReference>
<dbReference type="InterPro" id="IPR036388">
    <property type="entry name" value="WH-like_DNA-bd_sf"/>
</dbReference>
<dbReference type="Pfam" id="PF08220">
    <property type="entry name" value="HTH_DeoR"/>
    <property type="match status" value="1"/>
</dbReference>
<evidence type="ECO:0000256" key="3">
    <source>
        <dbReference type="ARBA" id="ARBA00023163"/>
    </source>
</evidence>
<accession>A0A4V6PBD3</accession>
<organism evidence="5 6">
    <name type="scientific">Streptomyces hainanensis</name>
    <dbReference type="NCBI Taxonomy" id="402648"/>
    <lineage>
        <taxon>Bacteria</taxon>
        <taxon>Bacillati</taxon>
        <taxon>Actinomycetota</taxon>
        <taxon>Actinomycetes</taxon>
        <taxon>Kitasatosporales</taxon>
        <taxon>Streptomycetaceae</taxon>
        <taxon>Streptomyces</taxon>
    </lineage>
</organism>
<evidence type="ECO:0000259" key="4">
    <source>
        <dbReference type="PROSITE" id="PS51000"/>
    </source>
</evidence>
<name>A0A4V6PBD3_9ACTN</name>
<keyword evidence="3" id="KW-0804">Transcription</keyword>
<dbReference type="OrthoDB" id="7688673at2"/>
<dbReference type="SMART" id="SM00420">
    <property type="entry name" value="HTH_DEOR"/>
    <property type="match status" value="1"/>
</dbReference>
<dbReference type="PROSITE" id="PS51000">
    <property type="entry name" value="HTH_DEOR_2"/>
    <property type="match status" value="1"/>
</dbReference>
<keyword evidence="2" id="KW-0238">DNA-binding</keyword>
<dbReference type="SUPFAM" id="SSF46785">
    <property type="entry name" value="Winged helix' DNA-binding domain"/>
    <property type="match status" value="1"/>
</dbReference>
<evidence type="ECO:0000313" key="5">
    <source>
        <dbReference type="EMBL" id="TDC60305.1"/>
    </source>
</evidence>
<feature type="non-terminal residue" evidence="5">
    <location>
        <position position="133"/>
    </location>
</feature>
<dbReference type="Proteomes" id="UP000295345">
    <property type="component" value="Unassembled WGS sequence"/>
</dbReference>
<reference evidence="5 6" key="1">
    <citation type="submission" date="2019-03" db="EMBL/GenBank/DDBJ databases">
        <title>Draft genome sequences of novel Actinobacteria.</title>
        <authorList>
            <person name="Sahin N."/>
            <person name="Ay H."/>
            <person name="Saygin H."/>
        </authorList>
    </citation>
    <scope>NUCLEOTIDE SEQUENCE [LARGE SCALE GENOMIC DNA]</scope>
    <source>
        <strain evidence="5 6">DSM 41900</strain>
    </source>
</reference>
<sequence>MTRPAARRGTRERHEALLALLRGGTTRVEELAAALSVSPSTVRRDLGRLTADHKVARTYGGAVVPEAFTERPVAESALLNRRAKAAIAEAAGELVPATGAVFVDAGTTCAALAGIIAAGAASAASAAGGVGGE</sequence>
<evidence type="ECO:0000256" key="2">
    <source>
        <dbReference type="ARBA" id="ARBA00023125"/>
    </source>
</evidence>
<gene>
    <name evidence="5" type="ORF">E1283_36145</name>
</gene>
<feature type="domain" description="HTH deoR-type" evidence="4">
    <location>
        <begin position="9"/>
        <end position="64"/>
    </location>
</feature>
<dbReference type="InterPro" id="IPR050313">
    <property type="entry name" value="Carb_Metab_HTH_regulators"/>
</dbReference>
<dbReference type="GO" id="GO:0003677">
    <property type="term" value="F:DNA binding"/>
    <property type="evidence" value="ECO:0007669"/>
    <property type="project" value="UniProtKB-KW"/>
</dbReference>
<evidence type="ECO:0000313" key="6">
    <source>
        <dbReference type="Proteomes" id="UP000295345"/>
    </source>
</evidence>
<dbReference type="GO" id="GO:0003700">
    <property type="term" value="F:DNA-binding transcription factor activity"/>
    <property type="evidence" value="ECO:0007669"/>
    <property type="project" value="InterPro"/>
</dbReference>
<dbReference type="InterPro" id="IPR037171">
    <property type="entry name" value="NagB/RpiA_transferase-like"/>
</dbReference>
<dbReference type="InterPro" id="IPR036390">
    <property type="entry name" value="WH_DNA-bd_sf"/>
</dbReference>
<comment type="caution">
    <text evidence="5">The sequence shown here is derived from an EMBL/GenBank/DDBJ whole genome shotgun (WGS) entry which is preliminary data.</text>
</comment>
<dbReference type="Gene3D" id="1.10.10.10">
    <property type="entry name" value="Winged helix-like DNA-binding domain superfamily/Winged helix DNA-binding domain"/>
    <property type="match status" value="1"/>
</dbReference>
<dbReference type="InterPro" id="IPR001034">
    <property type="entry name" value="DeoR_HTH"/>
</dbReference>
<dbReference type="SUPFAM" id="SSF100950">
    <property type="entry name" value="NagB/RpiA/CoA transferase-like"/>
    <property type="match status" value="1"/>
</dbReference>
<protein>
    <submittedName>
        <fullName evidence="5">DeoR/GlpR transcriptional regulator</fullName>
    </submittedName>
</protein>
<dbReference type="PANTHER" id="PTHR30363">
    <property type="entry name" value="HTH-TYPE TRANSCRIPTIONAL REGULATOR SRLR-RELATED"/>
    <property type="match status" value="1"/>
</dbReference>
<dbReference type="EMBL" id="SMKI01000814">
    <property type="protein sequence ID" value="TDC60305.1"/>
    <property type="molecule type" value="Genomic_DNA"/>
</dbReference>
<proteinExistence type="predicted"/>
<dbReference type="AlphaFoldDB" id="A0A4V6PBD3"/>